<evidence type="ECO:0000313" key="2">
    <source>
        <dbReference type="Proteomes" id="UP000789396"/>
    </source>
</evidence>
<reference evidence="1" key="1">
    <citation type="submission" date="2021-06" db="EMBL/GenBank/DDBJ databases">
        <authorList>
            <person name="Kallberg Y."/>
            <person name="Tangrot J."/>
            <person name="Rosling A."/>
        </authorList>
    </citation>
    <scope>NUCLEOTIDE SEQUENCE</scope>
    <source>
        <strain evidence="1">IN212</strain>
    </source>
</reference>
<dbReference type="AlphaFoldDB" id="A0A9N9JJW0"/>
<gene>
    <name evidence="1" type="ORF">RFULGI_LOCUS16227</name>
</gene>
<protein>
    <submittedName>
        <fullName evidence="1">5204_t:CDS:1</fullName>
    </submittedName>
</protein>
<name>A0A9N9JJW0_9GLOM</name>
<sequence>MQLQVLEVITLCRGDFKHSIVLEVDLVLEVDHCLKLQLQVED</sequence>
<evidence type="ECO:0000313" key="1">
    <source>
        <dbReference type="EMBL" id="CAG8785648.1"/>
    </source>
</evidence>
<accession>A0A9N9JJW0</accession>
<dbReference type="EMBL" id="CAJVPZ010056389">
    <property type="protein sequence ID" value="CAG8785648.1"/>
    <property type="molecule type" value="Genomic_DNA"/>
</dbReference>
<dbReference type="Proteomes" id="UP000789396">
    <property type="component" value="Unassembled WGS sequence"/>
</dbReference>
<proteinExistence type="predicted"/>
<keyword evidence="2" id="KW-1185">Reference proteome</keyword>
<organism evidence="1 2">
    <name type="scientific">Racocetra fulgida</name>
    <dbReference type="NCBI Taxonomy" id="60492"/>
    <lineage>
        <taxon>Eukaryota</taxon>
        <taxon>Fungi</taxon>
        <taxon>Fungi incertae sedis</taxon>
        <taxon>Mucoromycota</taxon>
        <taxon>Glomeromycotina</taxon>
        <taxon>Glomeromycetes</taxon>
        <taxon>Diversisporales</taxon>
        <taxon>Gigasporaceae</taxon>
        <taxon>Racocetra</taxon>
    </lineage>
</organism>
<comment type="caution">
    <text evidence="1">The sequence shown here is derived from an EMBL/GenBank/DDBJ whole genome shotgun (WGS) entry which is preliminary data.</text>
</comment>